<dbReference type="SUPFAM" id="SSF47616">
    <property type="entry name" value="GST C-terminal domain-like"/>
    <property type="match status" value="1"/>
</dbReference>
<comment type="caution">
    <text evidence="3">The sequence shown here is derived from an EMBL/GenBank/DDBJ whole genome shotgun (WGS) entry which is preliminary data.</text>
</comment>
<feature type="domain" description="GST C-terminal" evidence="2">
    <location>
        <begin position="85"/>
        <end position="221"/>
    </location>
</feature>
<dbReference type="PROSITE" id="PS50405">
    <property type="entry name" value="GST_CTER"/>
    <property type="match status" value="1"/>
</dbReference>
<proteinExistence type="predicted"/>
<dbReference type="InterPro" id="IPR010987">
    <property type="entry name" value="Glutathione-S-Trfase_C-like"/>
</dbReference>
<evidence type="ECO:0000259" key="1">
    <source>
        <dbReference type="PROSITE" id="PS50404"/>
    </source>
</evidence>
<dbReference type="SFLD" id="SFLDG00358">
    <property type="entry name" value="Main_(cytGST)"/>
    <property type="match status" value="1"/>
</dbReference>
<feature type="domain" description="GST N-terminal" evidence="1">
    <location>
        <begin position="1"/>
        <end position="79"/>
    </location>
</feature>
<dbReference type="Gene3D" id="1.20.1050.10">
    <property type="match status" value="1"/>
</dbReference>
<dbReference type="EMBL" id="JBHSMU010000015">
    <property type="protein sequence ID" value="MFC5461760.1"/>
    <property type="molecule type" value="Genomic_DNA"/>
</dbReference>
<dbReference type="InterPro" id="IPR036282">
    <property type="entry name" value="Glutathione-S-Trfase_C_sf"/>
</dbReference>
<sequence length="223" mass="25357">MITLYHCMSARSFRPLWMLEELGEPYELNMLPFPPRGFDKGYLAINPLGTVPAIVDGEVRMTESAAICQYLAARAGSSMNVEPHETDYPAYLNFLHFGEATLTFPQTLILRYTHFETGERRSPQVADDYTKWFLARLRTLEPRLEQHAFLAQDRFTAADISVGYALLLAVHLGLDARFTLAVARYWERLRERGGFRQALASQERAALAQGISTVPAPDLRFNR</sequence>
<dbReference type="PANTHER" id="PTHR44051:SF21">
    <property type="entry name" value="GLUTATHIONE S-TRANSFERASE FAMILY PROTEIN"/>
    <property type="match status" value="1"/>
</dbReference>
<evidence type="ECO:0000313" key="3">
    <source>
        <dbReference type="EMBL" id="MFC5461760.1"/>
    </source>
</evidence>
<dbReference type="SFLD" id="SFLDG01150">
    <property type="entry name" value="Main.1:_Beta-like"/>
    <property type="match status" value="1"/>
</dbReference>
<dbReference type="InterPro" id="IPR040079">
    <property type="entry name" value="Glutathione_S-Trfase"/>
</dbReference>
<reference evidence="4" key="1">
    <citation type="journal article" date="2019" name="Int. J. Syst. Evol. Microbiol.">
        <title>The Global Catalogue of Microorganisms (GCM) 10K type strain sequencing project: providing services to taxonomists for standard genome sequencing and annotation.</title>
        <authorList>
            <consortium name="The Broad Institute Genomics Platform"/>
            <consortium name="The Broad Institute Genome Sequencing Center for Infectious Disease"/>
            <person name="Wu L."/>
            <person name="Ma J."/>
        </authorList>
    </citation>
    <scope>NUCLEOTIDE SEQUENCE [LARGE SCALE GENOMIC DNA]</scope>
    <source>
        <strain evidence="4">KACC 12649</strain>
    </source>
</reference>
<dbReference type="PROSITE" id="PS50404">
    <property type="entry name" value="GST_NTER"/>
    <property type="match status" value="1"/>
</dbReference>
<accession>A0ABW0L862</accession>
<dbReference type="Pfam" id="PF13409">
    <property type="entry name" value="GST_N_2"/>
    <property type="match status" value="1"/>
</dbReference>
<dbReference type="Proteomes" id="UP001596050">
    <property type="component" value="Unassembled WGS sequence"/>
</dbReference>
<dbReference type="RefSeq" id="WP_379785206.1">
    <property type="nucleotide sequence ID" value="NZ_JBHSMU010000015.1"/>
</dbReference>
<dbReference type="SFLD" id="SFLDS00019">
    <property type="entry name" value="Glutathione_Transferase_(cytos"/>
    <property type="match status" value="1"/>
</dbReference>
<dbReference type="CDD" id="cd03046">
    <property type="entry name" value="GST_N_GTT1_like"/>
    <property type="match status" value="1"/>
</dbReference>
<name>A0ABW0L862_9BURK</name>
<dbReference type="InterPro" id="IPR036249">
    <property type="entry name" value="Thioredoxin-like_sf"/>
</dbReference>
<evidence type="ECO:0000259" key="2">
    <source>
        <dbReference type="PROSITE" id="PS50405"/>
    </source>
</evidence>
<keyword evidence="4" id="KW-1185">Reference proteome</keyword>
<organism evidence="3 4">
    <name type="scientific">Massilia niabensis</name>
    <dbReference type="NCBI Taxonomy" id="544910"/>
    <lineage>
        <taxon>Bacteria</taxon>
        <taxon>Pseudomonadati</taxon>
        <taxon>Pseudomonadota</taxon>
        <taxon>Betaproteobacteria</taxon>
        <taxon>Burkholderiales</taxon>
        <taxon>Oxalobacteraceae</taxon>
        <taxon>Telluria group</taxon>
        <taxon>Massilia</taxon>
    </lineage>
</organism>
<dbReference type="Gene3D" id="3.40.30.10">
    <property type="entry name" value="Glutaredoxin"/>
    <property type="match status" value="1"/>
</dbReference>
<evidence type="ECO:0000313" key="4">
    <source>
        <dbReference type="Proteomes" id="UP001596050"/>
    </source>
</evidence>
<dbReference type="InterPro" id="IPR004045">
    <property type="entry name" value="Glutathione_S-Trfase_N"/>
</dbReference>
<dbReference type="SUPFAM" id="SSF52833">
    <property type="entry name" value="Thioredoxin-like"/>
    <property type="match status" value="1"/>
</dbReference>
<gene>
    <name evidence="3" type="ORF">ACFPN5_18270</name>
</gene>
<dbReference type="PANTHER" id="PTHR44051">
    <property type="entry name" value="GLUTATHIONE S-TRANSFERASE-RELATED"/>
    <property type="match status" value="1"/>
</dbReference>
<protein>
    <submittedName>
        <fullName evidence="3">Glutathione S-transferase family protein</fullName>
    </submittedName>
</protein>